<evidence type="ECO:0000313" key="3">
    <source>
        <dbReference type="Proteomes" id="UP000289152"/>
    </source>
</evidence>
<evidence type="ECO:0000313" key="2">
    <source>
        <dbReference type="EMBL" id="RXK41905.1"/>
    </source>
</evidence>
<dbReference type="GO" id="GO:0003955">
    <property type="term" value="F:NAD(P)H dehydrogenase (quinone) activity"/>
    <property type="evidence" value="ECO:0007669"/>
    <property type="project" value="TreeGrafter"/>
</dbReference>
<evidence type="ECO:0000256" key="1">
    <source>
        <dbReference type="ARBA" id="ARBA00006961"/>
    </source>
</evidence>
<sequence>MAQSVIKGAEQAGVTVKVYSFKETLTEEILTKMHAGGSLNPPYPIITPEELIHLDGVIMGFPTRRVFSTSSAYPSWFELSGTYGRAPAQVSSFFDACGKIWGEGKMVGKMVTIFTSAAGQHGGHEATALTTMPFFVHRKSSSSPHRLLTDVTDGSYTHPFVNQTDTMAGNSPYGASCIASADGSRQPSAEELAVAEHQGKYFAEYVATFIRGKQA</sequence>
<dbReference type="EMBL" id="SDIL01000004">
    <property type="protein sequence ID" value="RXK41905.1"/>
    <property type="molecule type" value="Genomic_DNA"/>
</dbReference>
<dbReference type="OrthoDB" id="504689at2759"/>
<proteinExistence type="inferred from homology"/>
<comment type="caution">
    <text evidence="2">The sequence shown here is derived from an EMBL/GenBank/DDBJ whole genome shotgun (WGS) entry which is preliminary data.</text>
</comment>
<gene>
    <name evidence="2" type="ORF">M231_00626</name>
</gene>
<dbReference type="Proteomes" id="UP000289152">
    <property type="component" value="Unassembled WGS sequence"/>
</dbReference>
<keyword evidence="3" id="KW-1185">Reference proteome</keyword>
<accession>A0A4Q1BUY1</accession>
<dbReference type="Gene3D" id="3.40.50.360">
    <property type="match status" value="2"/>
</dbReference>
<reference evidence="2 3" key="1">
    <citation type="submission" date="2016-06" db="EMBL/GenBank/DDBJ databases">
        <title>Evolution of pathogenesis and genome organization in the Tremellales.</title>
        <authorList>
            <person name="Cuomo C."/>
            <person name="Litvintseva A."/>
            <person name="Heitman J."/>
            <person name="Chen Y."/>
            <person name="Sun S."/>
            <person name="Springer D."/>
            <person name="Dromer F."/>
            <person name="Young S."/>
            <person name="Zeng Q."/>
            <person name="Chapman S."/>
            <person name="Gujja S."/>
            <person name="Saif S."/>
            <person name="Birren B."/>
        </authorList>
    </citation>
    <scope>NUCLEOTIDE SEQUENCE [LARGE SCALE GENOMIC DNA]</scope>
    <source>
        <strain evidence="2 3">ATCC 28783</strain>
    </source>
</reference>
<organism evidence="2 3">
    <name type="scientific">Tremella mesenterica</name>
    <name type="common">Jelly fungus</name>
    <dbReference type="NCBI Taxonomy" id="5217"/>
    <lineage>
        <taxon>Eukaryota</taxon>
        <taxon>Fungi</taxon>
        <taxon>Dikarya</taxon>
        <taxon>Basidiomycota</taxon>
        <taxon>Agaricomycotina</taxon>
        <taxon>Tremellomycetes</taxon>
        <taxon>Tremellales</taxon>
        <taxon>Tremellaceae</taxon>
        <taxon>Tremella</taxon>
    </lineage>
</organism>
<dbReference type="GO" id="GO:0016020">
    <property type="term" value="C:membrane"/>
    <property type="evidence" value="ECO:0007669"/>
    <property type="project" value="TreeGrafter"/>
</dbReference>
<dbReference type="VEuPathDB" id="FungiDB:TREMEDRAFT_43670"/>
<dbReference type="FunCoup" id="A0A4Q1BUY1">
    <property type="interactions" value="106"/>
</dbReference>
<protein>
    <recommendedName>
        <fullName evidence="4">NAD(P)H:quinone oxidoreductase, type IV</fullName>
    </recommendedName>
</protein>
<dbReference type="AlphaFoldDB" id="A0A4Q1BUY1"/>
<dbReference type="InterPro" id="IPR029039">
    <property type="entry name" value="Flavoprotein-like_sf"/>
</dbReference>
<dbReference type="STRING" id="5217.A0A4Q1BUY1"/>
<dbReference type="InParanoid" id="A0A4Q1BUY1"/>
<dbReference type="SUPFAM" id="SSF52218">
    <property type="entry name" value="Flavoproteins"/>
    <property type="match status" value="1"/>
</dbReference>
<dbReference type="PANTHER" id="PTHR30546:SF23">
    <property type="entry name" value="FLAVOPROTEIN-LIKE PROTEIN YCP4-RELATED"/>
    <property type="match status" value="1"/>
</dbReference>
<comment type="similarity">
    <text evidence="1">Belongs to the WrbA family.</text>
</comment>
<evidence type="ECO:0008006" key="4">
    <source>
        <dbReference type="Google" id="ProtNLM"/>
    </source>
</evidence>
<name>A0A4Q1BUY1_TREME</name>
<dbReference type="PANTHER" id="PTHR30546">
    <property type="entry name" value="FLAVODOXIN-RELATED PROTEIN WRBA-RELATED"/>
    <property type="match status" value="1"/>
</dbReference>